<evidence type="ECO:0000256" key="7">
    <source>
        <dbReference type="ARBA" id="ARBA00023180"/>
    </source>
</evidence>
<keyword evidence="2" id="KW-1003">Cell membrane</keyword>
<dbReference type="Gene3D" id="1.10.287.70">
    <property type="match status" value="1"/>
</dbReference>
<name>A0A922HGQ3_DERFA</name>
<dbReference type="EMBL" id="ASGP02000008">
    <property type="protein sequence ID" value="KAH9493371.1"/>
    <property type="molecule type" value="Genomic_DNA"/>
</dbReference>
<reference evidence="10" key="1">
    <citation type="submission" date="2013-05" db="EMBL/GenBank/DDBJ databases">
        <authorList>
            <person name="Yim A.K.Y."/>
            <person name="Chan T.F."/>
            <person name="Ji K.M."/>
            <person name="Liu X.Y."/>
            <person name="Zhou J.W."/>
            <person name="Li R.Q."/>
            <person name="Yang K.Y."/>
            <person name="Li J."/>
            <person name="Li M."/>
            <person name="Law P.T.W."/>
            <person name="Wu Y.L."/>
            <person name="Cai Z.L."/>
            <person name="Qin H."/>
            <person name="Bao Y."/>
            <person name="Leung R.K.K."/>
            <person name="Ng P.K.S."/>
            <person name="Zou J."/>
            <person name="Zhong X.J."/>
            <person name="Ran P.X."/>
            <person name="Zhong N.S."/>
            <person name="Liu Z.G."/>
            <person name="Tsui S.K.W."/>
        </authorList>
    </citation>
    <scope>NUCLEOTIDE SEQUENCE</scope>
    <source>
        <strain evidence="10">Derf</strain>
        <tissue evidence="10">Whole organism</tissue>
    </source>
</reference>
<sequence length="456" mass="53430">MDNLANMEFSVEYTIYPPFIGLNEHGSTTTMKGVDFYLLIELSRQLNFTFRLINLTDNWYERLMANQSLVDIIIGGFHLNYERSKLYKNLYPYFMDQTSIMTRQSKNHESYQHDRLLDPFDDYIWLAILFSLILLPLWTLITVHCNSINSDSILDSCSIWLYILLKQNVLSRLKRESSPTIIVSAVWIWATFMLSNFYAGCLLSMISIPINNRIDSLQELSDYCQQEKNMVVLMENNTTTMKIVHMMADKPLFAPMIAHEQLVDQQTEAISLILDESMAKMNGKSYAFLQYYTILKIIQQSFSPIKHRLHVAKASEQSSIHTSPTCFLFRSQFSYVRQFDRITIQLFSSGIYQSWLDNEFRTARMYIFATTLIKKLSYRQDDGENNQNDDGNFNDDDDDDNDSFRHLTLSQLMICFHLYMMAMAMAILVAIVEFLWFKKKQKTKQKIVFVLIKLSD</sequence>
<dbReference type="InterPro" id="IPR001638">
    <property type="entry name" value="Solute-binding_3/MltF_N"/>
</dbReference>
<evidence type="ECO:0000256" key="3">
    <source>
        <dbReference type="ARBA" id="ARBA00022692"/>
    </source>
</evidence>
<protein>
    <recommendedName>
        <fullName evidence="9">Solute-binding protein family 3/N-terminal domain-containing protein</fullName>
    </recommendedName>
</protein>
<feature type="domain" description="Solute-binding protein family 3/N-terminal" evidence="9">
    <location>
        <begin position="16"/>
        <end position="193"/>
    </location>
</feature>
<reference evidence="10" key="2">
    <citation type="journal article" date="2022" name="Res Sq">
        <title>Comparative Genomics Reveals Insights into the Divergent Evolution of Astigmatic Mites and Household Pest Adaptations.</title>
        <authorList>
            <person name="Xiong Q."/>
            <person name="Wan A.T.-Y."/>
            <person name="Liu X.-Y."/>
            <person name="Fung C.S.-H."/>
            <person name="Xiao X."/>
            <person name="Malainual N."/>
            <person name="Hou J."/>
            <person name="Wang L."/>
            <person name="Wang M."/>
            <person name="Yang K."/>
            <person name="Cui Y."/>
            <person name="Leung E."/>
            <person name="Nong W."/>
            <person name="Shin S.-K."/>
            <person name="Au S."/>
            <person name="Jeong K.Y."/>
            <person name="Chew F.T."/>
            <person name="Hui J."/>
            <person name="Leung T.F."/>
            <person name="Tungtrongchitr A."/>
            <person name="Zhong N."/>
            <person name="Liu Z."/>
            <person name="Tsui S."/>
        </authorList>
    </citation>
    <scope>NUCLEOTIDE SEQUENCE</scope>
    <source>
        <strain evidence="10">Derf</strain>
        <tissue evidence="10">Whole organism</tissue>
    </source>
</reference>
<keyword evidence="6" id="KW-0675">Receptor</keyword>
<evidence type="ECO:0000256" key="8">
    <source>
        <dbReference type="SAM" id="Phobius"/>
    </source>
</evidence>
<feature type="transmembrane region" description="Helical" evidence="8">
    <location>
        <begin position="186"/>
        <end position="208"/>
    </location>
</feature>
<dbReference type="Gene3D" id="3.40.190.10">
    <property type="entry name" value="Periplasmic binding protein-like II"/>
    <property type="match status" value="1"/>
</dbReference>
<dbReference type="Pfam" id="PF00497">
    <property type="entry name" value="SBP_bac_3"/>
    <property type="match status" value="1"/>
</dbReference>
<feature type="transmembrane region" description="Helical" evidence="8">
    <location>
        <begin position="416"/>
        <end position="437"/>
    </location>
</feature>
<accession>A0A922HGQ3</accession>
<evidence type="ECO:0000313" key="10">
    <source>
        <dbReference type="EMBL" id="KAH9493371.1"/>
    </source>
</evidence>
<dbReference type="GO" id="GO:0005886">
    <property type="term" value="C:plasma membrane"/>
    <property type="evidence" value="ECO:0007669"/>
    <property type="project" value="UniProtKB-SubCell"/>
</dbReference>
<gene>
    <name evidence="10" type="ORF">DERF_014124</name>
</gene>
<evidence type="ECO:0000256" key="2">
    <source>
        <dbReference type="ARBA" id="ARBA00022475"/>
    </source>
</evidence>
<proteinExistence type="predicted"/>
<dbReference type="AlphaFoldDB" id="A0A922HGQ3"/>
<dbReference type="PANTHER" id="PTHR42643">
    <property type="entry name" value="IONOTROPIC RECEPTOR 20A-RELATED"/>
    <property type="match status" value="1"/>
</dbReference>
<evidence type="ECO:0000313" key="11">
    <source>
        <dbReference type="Proteomes" id="UP000790347"/>
    </source>
</evidence>
<keyword evidence="4 8" id="KW-1133">Transmembrane helix</keyword>
<comment type="subcellular location">
    <subcellularLocation>
        <location evidence="1">Cell membrane</location>
        <topology evidence="1">Multi-pass membrane protein</topology>
    </subcellularLocation>
</comment>
<dbReference type="PANTHER" id="PTHR42643:SF24">
    <property type="entry name" value="IONOTROPIC RECEPTOR 60A"/>
    <property type="match status" value="1"/>
</dbReference>
<evidence type="ECO:0000259" key="9">
    <source>
        <dbReference type="Pfam" id="PF00497"/>
    </source>
</evidence>
<keyword evidence="3 8" id="KW-0812">Transmembrane</keyword>
<feature type="transmembrane region" description="Helical" evidence="8">
    <location>
        <begin position="123"/>
        <end position="141"/>
    </location>
</feature>
<dbReference type="Proteomes" id="UP000790347">
    <property type="component" value="Unassembled WGS sequence"/>
</dbReference>
<keyword evidence="5 8" id="KW-0472">Membrane</keyword>
<evidence type="ECO:0000256" key="1">
    <source>
        <dbReference type="ARBA" id="ARBA00004651"/>
    </source>
</evidence>
<evidence type="ECO:0000256" key="5">
    <source>
        <dbReference type="ARBA" id="ARBA00023136"/>
    </source>
</evidence>
<keyword evidence="11" id="KW-1185">Reference proteome</keyword>
<evidence type="ECO:0000256" key="6">
    <source>
        <dbReference type="ARBA" id="ARBA00023170"/>
    </source>
</evidence>
<dbReference type="InterPro" id="IPR052192">
    <property type="entry name" value="Insect_Ionotropic_Sensory_Rcpt"/>
</dbReference>
<evidence type="ECO:0000256" key="4">
    <source>
        <dbReference type="ARBA" id="ARBA00022989"/>
    </source>
</evidence>
<dbReference type="SUPFAM" id="SSF53850">
    <property type="entry name" value="Periplasmic binding protein-like II"/>
    <property type="match status" value="1"/>
</dbReference>
<comment type="caution">
    <text evidence="10">The sequence shown here is derived from an EMBL/GenBank/DDBJ whole genome shotgun (WGS) entry which is preliminary data.</text>
</comment>
<keyword evidence="7" id="KW-0325">Glycoprotein</keyword>
<organism evidence="10 11">
    <name type="scientific">Dermatophagoides farinae</name>
    <name type="common">American house dust mite</name>
    <dbReference type="NCBI Taxonomy" id="6954"/>
    <lineage>
        <taxon>Eukaryota</taxon>
        <taxon>Metazoa</taxon>
        <taxon>Ecdysozoa</taxon>
        <taxon>Arthropoda</taxon>
        <taxon>Chelicerata</taxon>
        <taxon>Arachnida</taxon>
        <taxon>Acari</taxon>
        <taxon>Acariformes</taxon>
        <taxon>Sarcoptiformes</taxon>
        <taxon>Astigmata</taxon>
        <taxon>Psoroptidia</taxon>
        <taxon>Analgoidea</taxon>
        <taxon>Pyroglyphidae</taxon>
        <taxon>Dermatophagoidinae</taxon>
        <taxon>Dermatophagoides</taxon>
    </lineage>
</organism>